<keyword evidence="2" id="KW-0812">Transmembrane</keyword>
<sequence>MQPSDPTPPPAPGGGARPALDWPLTLGDALLIGGGALIFLFSFAPFISSSTPSVFGRGDSYDDWWNAWSLQLFMVPLTLFVVAAGLLLIGLGLSRKFWSPDREVLGFKPGQLAVGIALFAFLVMLGYALSRKTVYISFSWGGAFMLIGALAAAVGAFLNHFGVGGLLPLPNLRKPAAPAAPTYPVAPTQAFPADQYPGGQAAPPPPPPQQ</sequence>
<accession>A0ABN2LUQ4</accession>
<dbReference type="EMBL" id="BAAALT010000054">
    <property type="protein sequence ID" value="GAA1799966.1"/>
    <property type="molecule type" value="Genomic_DNA"/>
</dbReference>
<reference evidence="3 4" key="1">
    <citation type="journal article" date="2019" name="Int. J. Syst. Evol. Microbiol.">
        <title>The Global Catalogue of Microorganisms (GCM) 10K type strain sequencing project: providing services to taxonomists for standard genome sequencing and annotation.</title>
        <authorList>
            <consortium name="The Broad Institute Genomics Platform"/>
            <consortium name="The Broad Institute Genome Sequencing Center for Infectious Disease"/>
            <person name="Wu L."/>
            <person name="Ma J."/>
        </authorList>
    </citation>
    <scope>NUCLEOTIDE SEQUENCE [LARGE SCALE GENOMIC DNA]</scope>
    <source>
        <strain evidence="3 4">JCM 13250</strain>
    </source>
</reference>
<evidence type="ECO:0000313" key="3">
    <source>
        <dbReference type="EMBL" id="GAA1799966.1"/>
    </source>
</evidence>
<gene>
    <name evidence="3" type="ORF">GCM10009682_22030</name>
</gene>
<protein>
    <submittedName>
        <fullName evidence="3">Uncharacterized protein</fullName>
    </submittedName>
</protein>
<feature type="transmembrane region" description="Helical" evidence="2">
    <location>
        <begin position="29"/>
        <end position="48"/>
    </location>
</feature>
<keyword evidence="2" id="KW-0472">Membrane</keyword>
<dbReference type="Proteomes" id="UP001500218">
    <property type="component" value="Unassembled WGS sequence"/>
</dbReference>
<feature type="region of interest" description="Disordered" evidence="1">
    <location>
        <begin position="179"/>
        <end position="210"/>
    </location>
</feature>
<dbReference type="RefSeq" id="WP_344129073.1">
    <property type="nucleotide sequence ID" value="NZ_BAAALT010000054.1"/>
</dbReference>
<evidence type="ECO:0000256" key="1">
    <source>
        <dbReference type="SAM" id="MobiDB-lite"/>
    </source>
</evidence>
<name>A0ABN2LUQ4_9ACTN</name>
<organism evidence="3 4">
    <name type="scientific">Luedemannella flava</name>
    <dbReference type="NCBI Taxonomy" id="349316"/>
    <lineage>
        <taxon>Bacteria</taxon>
        <taxon>Bacillati</taxon>
        <taxon>Actinomycetota</taxon>
        <taxon>Actinomycetes</taxon>
        <taxon>Micromonosporales</taxon>
        <taxon>Micromonosporaceae</taxon>
        <taxon>Luedemannella</taxon>
    </lineage>
</organism>
<evidence type="ECO:0000256" key="2">
    <source>
        <dbReference type="SAM" id="Phobius"/>
    </source>
</evidence>
<keyword evidence="2" id="KW-1133">Transmembrane helix</keyword>
<feature type="transmembrane region" description="Helical" evidence="2">
    <location>
        <begin position="112"/>
        <end position="129"/>
    </location>
</feature>
<feature type="transmembrane region" description="Helical" evidence="2">
    <location>
        <begin position="135"/>
        <end position="158"/>
    </location>
</feature>
<keyword evidence="4" id="KW-1185">Reference proteome</keyword>
<comment type="caution">
    <text evidence="3">The sequence shown here is derived from an EMBL/GenBank/DDBJ whole genome shotgun (WGS) entry which is preliminary data.</text>
</comment>
<proteinExistence type="predicted"/>
<evidence type="ECO:0000313" key="4">
    <source>
        <dbReference type="Proteomes" id="UP001500218"/>
    </source>
</evidence>
<feature type="transmembrane region" description="Helical" evidence="2">
    <location>
        <begin position="68"/>
        <end position="91"/>
    </location>
</feature>